<dbReference type="Proteomes" id="UP001064087">
    <property type="component" value="Chromosome"/>
</dbReference>
<name>A0ABY6D7Q0_9RHOB</name>
<evidence type="ECO:0000313" key="2">
    <source>
        <dbReference type="Proteomes" id="UP001064087"/>
    </source>
</evidence>
<reference evidence="1" key="1">
    <citation type="submission" date="2022-10" db="EMBL/GenBank/DDBJ databases">
        <title>Roseovarius pelagicus sp. nov., isolated from Arctic seawater.</title>
        <authorList>
            <person name="Hong Y.W."/>
            <person name="Hwang C.Y."/>
        </authorList>
    </citation>
    <scope>NUCLEOTIDE SEQUENCE</scope>
    <source>
        <strain evidence="1">HL-MP18</strain>
    </source>
</reference>
<keyword evidence="2" id="KW-1185">Reference proteome</keyword>
<gene>
    <name evidence="1" type="ORF">N7U68_10815</name>
</gene>
<dbReference type="RefSeq" id="WP_165195621.1">
    <property type="nucleotide sequence ID" value="NZ_CP106738.1"/>
</dbReference>
<evidence type="ECO:0000313" key="1">
    <source>
        <dbReference type="EMBL" id="UXX81630.1"/>
    </source>
</evidence>
<protein>
    <submittedName>
        <fullName evidence="1">Uncharacterized protein</fullName>
    </submittedName>
</protein>
<accession>A0ABY6D7Q0</accession>
<sequence length="113" mass="13083">MTLITPDEGPRELSDAVASLKRQLCEMRTDLEDLHTKLRTDSREDVSKYGRLITDIKQWLKFAIETEVKLEQREKKEKGIVNGYALDIDAARHSIGCRLDRLRRAKCPKGFPR</sequence>
<proteinExistence type="predicted"/>
<dbReference type="EMBL" id="CP106738">
    <property type="protein sequence ID" value="UXX81630.1"/>
    <property type="molecule type" value="Genomic_DNA"/>
</dbReference>
<organism evidence="1 2">
    <name type="scientific">Roseovarius pelagicus</name>
    <dbReference type="NCBI Taxonomy" id="2980108"/>
    <lineage>
        <taxon>Bacteria</taxon>
        <taxon>Pseudomonadati</taxon>
        <taxon>Pseudomonadota</taxon>
        <taxon>Alphaproteobacteria</taxon>
        <taxon>Rhodobacterales</taxon>
        <taxon>Roseobacteraceae</taxon>
        <taxon>Roseovarius</taxon>
    </lineage>
</organism>